<keyword evidence="1" id="KW-0808">Transferase</keyword>
<keyword evidence="2" id="KW-1185">Reference proteome</keyword>
<dbReference type="OrthoDB" id="1748554at2759"/>
<dbReference type="EMBL" id="PKPP01000925">
    <property type="protein sequence ID" value="PWA87322.1"/>
    <property type="molecule type" value="Genomic_DNA"/>
</dbReference>
<keyword evidence="1" id="KW-0695">RNA-directed DNA polymerase</keyword>
<gene>
    <name evidence="1" type="ORF">CTI12_AA131990</name>
</gene>
<comment type="caution">
    <text evidence="1">The sequence shown here is derived from an EMBL/GenBank/DDBJ whole genome shotgun (WGS) entry which is preliminary data.</text>
</comment>
<organism evidence="1 2">
    <name type="scientific">Artemisia annua</name>
    <name type="common">Sweet wormwood</name>
    <dbReference type="NCBI Taxonomy" id="35608"/>
    <lineage>
        <taxon>Eukaryota</taxon>
        <taxon>Viridiplantae</taxon>
        <taxon>Streptophyta</taxon>
        <taxon>Embryophyta</taxon>
        <taxon>Tracheophyta</taxon>
        <taxon>Spermatophyta</taxon>
        <taxon>Magnoliopsida</taxon>
        <taxon>eudicotyledons</taxon>
        <taxon>Gunneridae</taxon>
        <taxon>Pentapetalae</taxon>
        <taxon>asterids</taxon>
        <taxon>campanulids</taxon>
        <taxon>Asterales</taxon>
        <taxon>Asteraceae</taxon>
        <taxon>Asteroideae</taxon>
        <taxon>Anthemideae</taxon>
        <taxon>Artemisiinae</taxon>
        <taxon>Artemisia</taxon>
    </lineage>
</organism>
<protein>
    <submittedName>
        <fullName evidence="1">RNA-directed DNA polymerase, eukaryota, Reverse transcriptase zinc-binding domain protein</fullName>
    </submittedName>
</protein>
<keyword evidence="1" id="KW-0548">Nucleotidyltransferase</keyword>
<dbReference type="GO" id="GO:0003964">
    <property type="term" value="F:RNA-directed DNA polymerase activity"/>
    <property type="evidence" value="ECO:0007669"/>
    <property type="project" value="UniProtKB-KW"/>
</dbReference>
<name>A0A2U1PNP0_ARTAN</name>
<reference evidence="1 2" key="1">
    <citation type="journal article" date="2018" name="Mol. Plant">
        <title>The genome of Artemisia annua provides insight into the evolution of Asteraceae family and artemisinin biosynthesis.</title>
        <authorList>
            <person name="Shen Q."/>
            <person name="Zhang L."/>
            <person name="Liao Z."/>
            <person name="Wang S."/>
            <person name="Yan T."/>
            <person name="Shi P."/>
            <person name="Liu M."/>
            <person name="Fu X."/>
            <person name="Pan Q."/>
            <person name="Wang Y."/>
            <person name="Lv Z."/>
            <person name="Lu X."/>
            <person name="Zhang F."/>
            <person name="Jiang W."/>
            <person name="Ma Y."/>
            <person name="Chen M."/>
            <person name="Hao X."/>
            <person name="Li L."/>
            <person name="Tang Y."/>
            <person name="Lv G."/>
            <person name="Zhou Y."/>
            <person name="Sun X."/>
            <person name="Brodelius P.E."/>
            <person name="Rose J.K.C."/>
            <person name="Tang K."/>
        </authorList>
    </citation>
    <scope>NUCLEOTIDE SEQUENCE [LARGE SCALE GENOMIC DNA]</scope>
    <source>
        <strain evidence="2">cv. Huhao1</strain>
        <tissue evidence="1">Leaf</tissue>
    </source>
</reference>
<sequence>MPKQSRIVYYNHDINNFYASHGWKQILSLRNKVQKHVTCQIGNGESIFLWHDKWWGPESLSKFIPMECIEQAGLDHNMKVKDMISNGQWCWPDNWHREFPILSTIPVPTLCPNSEDKYMWCSKHGKIDKYSTNKVWADLRQGGTQVDWLKMFSNQL</sequence>
<evidence type="ECO:0000313" key="2">
    <source>
        <dbReference type="Proteomes" id="UP000245207"/>
    </source>
</evidence>
<proteinExistence type="predicted"/>
<accession>A0A2U1PNP0</accession>
<evidence type="ECO:0000313" key="1">
    <source>
        <dbReference type="EMBL" id="PWA87322.1"/>
    </source>
</evidence>
<dbReference type="Proteomes" id="UP000245207">
    <property type="component" value="Unassembled WGS sequence"/>
</dbReference>
<dbReference type="AlphaFoldDB" id="A0A2U1PNP0"/>
<dbReference type="STRING" id="35608.A0A2U1PNP0"/>